<sequence>MVDGGEKLGQQSAAICFFSFLLVAAAAAPDLESLFLSSNIYSRQADQAYYSQNHPSLDLESVKKRMKTLAAKVNKIYGGDDTSKVVKVKVVVGFKEEVNKLIEKLDGGEGKPLEIISIIGAGGGGKSTLAREVYDHSFTSYTFGIRAWVNVSHDYNKTMKRDLLIRILESLIPGNYENSGDAKLGEEILKYLKGKRYLIVMDDIWGIEAWNDVEKSFPKECKGSKVLFTSRQSVQLDSDISYITHILSPLPDNWCWELLQEKVFGMNSCPPELVGIVYEGDSFSTSIINKHQRLFIGHQFFEKFSLKPRNLKPRNLRSFLCLSLREKNESRIQTNFSFFVENFELLRVLNFLSGSCYGEIGIGHLVHLRYLAYAFYGVRALPFSYLLNLETLNLESPEKVIKLPRDIFKMVKLRHLYTKKGVFNFHLSPGEAGSIGFDLSSKLDSLQTLHRICACEACRSLLVRTPNLRKLGVHGGIIQEDNVLRFPDIECFQCLETFTFSAYVPFDSTVESTLPLGLKLPRTITRITLKNTCLKWEELSLLETLPSLEVLRLIDYACCGPVWNTSELNGFPELKYLRFYDLDIKKWIADDDKFPKLEVLVLDYCRELEQIPIDFGNLNELREIKLEWCRSSAEESAREIQKEQRDRNGDCLNLLTKNNWD</sequence>
<dbReference type="Proteomes" id="UP000828048">
    <property type="component" value="Chromosome 5"/>
</dbReference>
<evidence type="ECO:0000313" key="2">
    <source>
        <dbReference type="Proteomes" id="UP000828048"/>
    </source>
</evidence>
<comment type="caution">
    <text evidence="1">The sequence shown here is derived from an EMBL/GenBank/DDBJ whole genome shotgun (WGS) entry which is preliminary data.</text>
</comment>
<dbReference type="EMBL" id="CM037155">
    <property type="protein sequence ID" value="KAH7845973.1"/>
    <property type="molecule type" value="Genomic_DNA"/>
</dbReference>
<organism evidence="1 2">
    <name type="scientific">Vaccinium darrowii</name>
    <dbReference type="NCBI Taxonomy" id="229202"/>
    <lineage>
        <taxon>Eukaryota</taxon>
        <taxon>Viridiplantae</taxon>
        <taxon>Streptophyta</taxon>
        <taxon>Embryophyta</taxon>
        <taxon>Tracheophyta</taxon>
        <taxon>Spermatophyta</taxon>
        <taxon>Magnoliopsida</taxon>
        <taxon>eudicotyledons</taxon>
        <taxon>Gunneridae</taxon>
        <taxon>Pentapetalae</taxon>
        <taxon>asterids</taxon>
        <taxon>Ericales</taxon>
        <taxon>Ericaceae</taxon>
        <taxon>Vaccinioideae</taxon>
        <taxon>Vaccinieae</taxon>
        <taxon>Vaccinium</taxon>
    </lineage>
</organism>
<reference evidence="1 2" key="1">
    <citation type="journal article" date="2021" name="Hortic Res">
        <title>High-quality reference genome and annotation aids understanding of berry development for evergreen blueberry (Vaccinium darrowii).</title>
        <authorList>
            <person name="Yu J."/>
            <person name="Hulse-Kemp A.M."/>
            <person name="Babiker E."/>
            <person name="Staton M."/>
        </authorList>
    </citation>
    <scope>NUCLEOTIDE SEQUENCE [LARGE SCALE GENOMIC DNA]</scope>
    <source>
        <strain evidence="2">cv. NJ 8807/NJ 8810</strain>
        <tissue evidence="1">Young leaf</tissue>
    </source>
</reference>
<protein>
    <submittedName>
        <fullName evidence="1">Uncharacterized protein</fullName>
    </submittedName>
</protein>
<evidence type="ECO:0000313" key="1">
    <source>
        <dbReference type="EMBL" id="KAH7845973.1"/>
    </source>
</evidence>
<keyword evidence="2" id="KW-1185">Reference proteome</keyword>
<gene>
    <name evidence="1" type="ORF">Vadar_008186</name>
</gene>
<proteinExistence type="predicted"/>
<accession>A0ACB7XYC7</accession>
<name>A0ACB7XYC7_9ERIC</name>